<dbReference type="Gene3D" id="3.40.50.300">
    <property type="entry name" value="P-loop containing nucleotide triphosphate hydrolases"/>
    <property type="match status" value="2"/>
</dbReference>
<reference evidence="13 14" key="1">
    <citation type="submission" date="2016-01" db="EMBL/GenBank/DDBJ databases">
        <authorList>
            <person name="Oliw E.H."/>
        </authorList>
    </citation>
    <scope>NUCLEOTIDE SEQUENCE [LARGE SCALE GENOMIC DNA]</scope>
    <source>
        <strain evidence="13 14">GED7760B</strain>
    </source>
</reference>
<dbReference type="PANTHER" id="PTHR11070:SF2">
    <property type="entry name" value="ATP-DEPENDENT DNA HELICASE SRS2"/>
    <property type="match status" value="1"/>
</dbReference>
<dbReference type="InterPro" id="IPR027417">
    <property type="entry name" value="P-loop_NTPase"/>
</dbReference>
<keyword evidence="1" id="KW-0540">Nuclease</keyword>
<dbReference type="InterPro" id="IPR038726">
    <property type="entry name" value="PDDEXK_AddAB-type"/>
</dbReference>
<evidence type="ECO:0000256" key="1">
    <source>
        <dbReference type="ARBA" id="ARBA00022722"/>
    </source>
</evidence>
<feature type="domain" description="UvrD-like helicase C-terminal" evidence="12">
    <location>
        <begin position="507"/>
        <end position="1031"/>
    </location>
</feature>
<evidence type="ECO:0000256" key="8">
    <source>
        <dbReference type="ARBA" id="ARBA00023125"/>
    </source>
</evidence>
<gene>
    <name evidence="13" type="ORF">HMPREF3216_00240</name>
</gene>
<feature type="compositionally biased region" description="Polar residues" evidence="10">
    <location>
        <begin position="1169"/>
        <end position="1180"/>
    </location>
</feature>
<evidence type="ECO:0000256" key="4">
    <source>
        <dbReference type="ARBA" id="ARBA00022801"/>
    </source>
</evidence>
<dbReference type="InterPro" id="IPR011604">
    <property type="entry name" value="PDDEXK-like_dom_sf"/>
</dbReference>
<dbReference type="Gene3D" id="3.90.320.10">
    <property type="match status" value="1"/>
</dbReference>
<evidence type="ECO:0000313" key="13">
    <source>
        <dbReference type="EMBL" id="KXA18977.1"/>
    </source>
</evidence>
<keyword evidence="9" id="KW-0234">DNA repair</keyword>
<proteinExistence type="predicted"/>
<evidence type="ECO:0000256" key="6">
    <source>
        <dbReference type="ARBA" id="ARBA00022839"/>
    </source>
</evidence>
<dbReference type="GO" id="GO:0043138">
    <property type="term" value="F:3'-5' DNA helicase activity"/>
    <property type="evidence" value="ECO:0007669"/>
    <property type="project" value="TreeGrafter"/>
</dbReference>
<dbReference type="EMBL" id="LRQA01000020">
    <property type="protein sequence ID" value="KXA18977.1"/>
    <property type="molecule type" value="Genomic_DNA"/>
</dbReference>
<feature type="region of interest" description="Disordered" evidence="10">
    <location>
        <begin position="1149"/>
        <end position="1185"/>
    </location>
</feature>
<dbReference type="OrthoDB" id="5240387at2"/>
<organism evidence="13 14">
    <name type="scientific">Gardnerella vaginalis</name>
    <dbReference type="NCBI Taxonomy" id="2702"/>
    <lineage>
        <taxon>Bacteria</taxon>
        <taxon>Bacillati</taxon>
        <taxon>Actinomycetota</taxon>
        <taxon>Actinomycetes</taxon>
        <taxon>Bifidobacteriales</taxon>
        <taxon>Bifidobacteriaceae</taxon>
        <taxon>Gardnerella</taxon>
    </lineage>
</organism>
<keyword evidence="6" id="KW-0269">Exonuclease</keyword>
<keyword evidence="3" id="KW-0227">DNA damage</keyword>
<evidence type="ECO:0000256" key="7">
    <source>
        <dbReference type="ARBA" id="ARBA00022840"/>
    </source>
</evidence>
<dbReference type="GO" id="GO:0000725">
    <property type="term" value="P:recombinational repair"/>
    <property type="evidence" value="ECO:0007669"/>
    <property type="project" value="TreeGrafter"/>
</dbReference>
<feature type="domain" description="PD-(D/E)XK endonuclease-like" evidence="11">
    <location>
        <begin position="1424"/>
        <end position="1491"/>
    </location>
</feature>
<evidence type="ECO:0000259" key="11">
    <source>
        <dbReference type="Pfam" id="PF12705"/>
    </source>
</evidence>
<dbReference type="Proteomes" id="UP000070558">
    <property type="component" value="Unassembled WGS sequence"/>
</dbReference>
<keyword evidence="2" id="KW-0547">Nucleotide-binding</keyword>
<comment type="caution">
    <text evidence="13">The sequence shown here is derived from an EMBL/GenBank/DDBJ whole genome shotgun (WGS) entry which is preliminary data.</text>
</comment>
<evidence type="ECO:0000313" key="14">
    <source>
        <dbReference type="Proteomes" id="UP000070558"/>
    </source>
</evidence>
<dbReference type="GO" id="GO:0004527">
    <property type="term" value="F:exonuclease activity"/>
    <property type="evidence" value="ECO:0007669"/>
    <property type="project" value="UniProtKB-KW"/>
</dbReference>
<evidence type="ECO:0000256" key="2">
    <source>
        <dbReference type="ARBA" id="ARBA00022741"/>
    </source>
</evidence>
<sequence length="1654" mass="181383">MCTEESALAAVQSLLNGTLKNAHGRNTNVLLVFGAPNAGKSSFALSALLLGLRFDWSAAAGSPCSLNNRAAQLLLKTAIRSDLAVAAAQNRTTAARMSDYVIQNLGVSHQSRPVGTLSALAFSIISARNKLFGMPLPKLLNGAEQDALLREVVRVHVNHVLQGDSGNCRVCALFSEYFASDYSKDSLSKDSLSKDSSLDSASKDSWIYTISKLQDAQNREESPNSNDFLVNSAFIHQLRDMLARLDEMGIVSDSAESNMLNSLDSRLNVQSDFVSSSIVARLRTQWNLAFALRREYADCVHKKYPNAFRLDSSRLLASGVQILNNIFNNLHCNSANESSVACDSSLEFYALKLFLPRMLVVDDFHDVTLAGLAFLESLARLGVRIVLTANPDESVQSFRGSYPDYVVESAQNGVMQAAVSKICDYKVEGFGEDFAKQASQDVKRQESRNIPDFLNHSNRSIALNLFSARVSLSIASLMPTQTPMTRRAWKMANIQGAFPIEKIELNSQKTENSSVSGDLYRTPSQEMDCVIWQIKRAHLDNKIPWKNMALIAHDNATVRAFGERLRKDGVPVKYSSVTRALRDEPFVKALFAIIELAQFSQKSVDDLAKSVILGDYTLYSIAHFVRSRIKTVMESPLVDSGDYNCADLAAIDSLMRSICSLSEVILGENANGANSPLRGLIEQWQALSNRLLSASGEKAVNAGADFTVDNRVFNAQPNANSTQFSVESCYILILKALIDGCCADSGDSADSGDLESEETEAAKSAEIFSVLQKMTPNSVHMRALMRVFNIVLRLSKDLKRNLAKVKNSGENQASYVLGKAWNLCNCAKKWQIQALSNNDEGRAANDRLDAAMRLFEYANSFLSTSAQGQQTPNGVSAAPTIAEFIDQVRQMEIEADSLASVAPLPDAVTLTTPSGSVGRTWDYVWIPAVQQRVWPNTAARSTMFGAETLVDIVLNSRILSGDSSGSGDAGDSRGKSESCDISDMAYILDSSDKNPNGICVSDKQAIFAGEQRSLLMAITRARKHLCISAVNSEDCVPSDFLYYYLPEIYWRNQDGSCDYTDFCGEAAGEAAGDFAAVDADARGLVCASRIALARAVCGLQNSGDLAENHTVKDALAALNLLKSNGVDAANPDNWDFMRKNYDSVADSVADSAVDSASPDESQATKESPDESQVTAQSSRKSSTNQNLTNQNLVTLSPSMVDSLWSCPVCCLLERKFAGPTVGSTAAKFGTLIHETARWASQDEHLDNEYLRKKYPQLQAFVSGFASAHTAEFKDFDFSFDSFSALQKNAIDDVADKMIEHYYSICPSDSSISSVKDRYRFIKNDLNVRRALYTIAQYFVGSLTGQNYPILAQKNEDGVVTKILPAPEKSKTAKPTIADVPLGSLEEAYCECPINATFGFSDILNAYNRAAKSQISMEDLYSIMGFLVGGWPNGGSCDLRVRIQGRIDRMEVRKLNDNTQQIRLIDYKTGKVPKTQQVFNDLQLICYQLGIVFCSENVEEVKQLLKFKHTKIERSALFHVVYKDSPAQDNGVAENICQPSLFDANGALSASEITSRYKYASNNRLYDLPNIDAQNPAQGVSQSAWEDFVSLPMRAKWSLMMISRVFFAAAAVKSTSFAVEPKADHKSYCRCLNICPGCAGKVDTVYEMIEGKNEQ</sequence>
<dbReference type="GO" id="GO:0005524">
    <property type="term" value="F:ATP binding"/>
    <property type="evidence" value="ECO:0007669"/>
    <property type="project" value="UniProtKB-KW"/>
</dbReference>
<keyword evidence="4" id="KW-0378">Hydrolase</keyword>
<dbReference type="RefSeq" id="WP_060786551.1">
    <property type="nucleotide sequence ID" value="NZ_KQ956810.1"/>
</dbReference>
<dbReference type="PANTHER" id="PTHR11070">
    <property type="entry name" value="UVRD / RECB / PCRA DNA HELICASE FAMILY MEMBER"/>
    <property type="match status" value="1"/>
</dbReference>
<dbReference type="InterPro" id="IPR014017">
    <property type="entry name" value="DNA_helicase_UvrD-like_C"/>
</dbReference>
<dbReference type="InterPro" id="IPR000212">
    <property type="entry name" value="DNA_helicase_UvrD/REP"/>
</dbReference>
<dbReference type="Gene3D" id="1.10.486.10">
    <property type="entry name" value="PCRA, domain 4"/>
    <property type="match status" value="1"/>
</dbReference>
<keyword evidence="7" id="KW-0067">ATP-binding</keyword>
<accession>A0A133NRS5</accession>
<evidence type="ECO:0000259" key="12">
    <source>
        <dbReference type="Pfam" id="PF13361"/>
    </source>
</evidence>
<evidence type="ECO:0000256" key="3">
    <source>
        <dbReference type="ARBA" id="ARBA00022763"/>
    </source>
</evidence>
<evidence type="ECO:0000256" key="10">
    <source>
        <dbReference type="SAM" id="MobiDB-lite"/>
    </source>
</evidence>
<keyword evidence="5" id="KW-0347">Helicase</keyword>
<dbReference type="Pfam" id="PF13361">
    <property type="entry name" value="UvrD_C"/>
    <property type="match status" value="1"/>
</dbReference>
<evidence type="ECO:0000256" key="9">
    <source>
        <dbReference type="ARBA" id="ARBA00023204"/>
    </source>
</evidence>
<evidence type="ECO:0000256" key="5">
    <source>
        <dbReference type="ARBA" id="ARBA00022806"/>
    </source>
</evidence>
<keyword evidence="8" id="KW-0238">DNA-binding</keyword>
<dbReference type="SUPFAM" id="SSF52540">
    <property type="entry name" value="P-loop containing nucleoside triphosphate hydrolases"/>
    <property type="match status" value="1"/>
</dbReference>
<name>A0A133NRS5_GARVA</name>
<protein>
    <submittedName>
        <fullName evidence="13">Uncharacterized protein</fullName>
    </submittedName>
</protein>
<dbReference type="PATRIC" id="fig|2702.99.peg.242"/>
<dbReference type="Pfam" id="PF12705">
    <property type="entry name" value="PDDEXK_1"/>
    <property type="match status" value="1"/>
</dbReference>
<dbReference type="GO" id="GO:0003677">
    <property type="term" value="F:DNA binding"/>
    <property type="evidence" value="ECO:0007669"/>
    <property type="project" value="UniProtKB-KW"/>
</dbReference>